<gene>
    <name evidence="7" type="ORF">AMJ74_02260</name>
</gene>
<keyword evidence="2 5" id="KW-0812">Transmembrane</keyword>
<evidence type="ECO:0000256" key="1">
    <source>
        <dbReference type="ARBA" id="ARBA00022475"/>
    </source>
</evidence>
<keyword evidence="3 5" id="KW-1133">Transmembrane helix</keyword>
<keyword evidence="1" id="KW-1003">Cell membrane</keyword>
<comment type="caution">
    <text evidence="7">The sequence shown here is derived from an EMBL/GenBank/DDBJ whole genome shotgun (WGS) entry which is preliminary data.</text>
</comment>
<organism evidence="7 8">
    <name type="scientific">candidate division WOR_3 bacterium SM1_77</name>
    <dbReference type="NCBI Taxonomy" id="1703778"/>
    <lineage>
        <taxon>Bacteria</taxon>
        <taxon>Bacteria division WOR-3</taxon>
    </lineage>
</organism>
<dbReference type="EMBL" id="LJVE01000025">
    <property type="protein sequence ID" value="KPL15059.1"/>
    <property type="molecule type" value="Genomic_DNA"/>
</dbReference>
<dbReference type="InterPro" id="IPR010445">
    <property type="entry name" value="LapA_dom"/>
</dbReference>
<evidence type="ECO:0000259" key="6">
    <source>
        <dbReference type="Pfam" id="PF06305"/>
    </source>
</evidence>
<reference evidence="7 8" key="1">
    <citation type="journal article" date="2015" name="Microbiome">
        <title>Genomic resolution of linkages in carbon, nitrogen, and sulfur cycling among widespread estuary sediment bacteria.</title>
        <authorList>
            <person name="Baker B.J."/>
            <person name="Lazar C.S."/>
            <person name="Teske A.P."/>
            <person name="Dick G.J."/>
        </authorList>
    </citation>
    <scope>NUCLEOTIDE SEQUENCE [LARGE SCALE GENOMIC DNA]</scope>
    <source>
        <strain evidence="7">SM1_77</strain>
    </source>
</reference>
<evidence type="ECO:0000256" key="3">
    <source>
        <dbReference type="ARBA" id="ARBA00022989"/>
    </source>
</evidence>
<dbReference type="Pfam" id="PF06305">
    <property type="entry name" value="LapA_dom"/>
    <property type="match status" value="1"/>
</dbReference>
<protein>
    <recommendedName>
        <fullName evidence="6">Lipopolysaccharide assembly protein A domain-containing protein</fullName>
    </recommendedName>
</protein>
<dbReference type="Proteomes" id="UP000050975">
    <property type="component" value="Unassembled WGS sequence"/>
</dbReference>
<evidence type="ECO:0000256" key="5">
    <source>
        <dbReference type="SAM" id="Phobius"/>
    </source>
</evidence>
<keyword evidence="4 5" id="KW-0472">Membrane</keyword>
<evidence type="ECO:0000313" key="7">
    <source>
        <dbReference type="EMBL" id="KPL15059.1"/>
    </source>
</evidence>
<feature type="transmembrane region" description="Helical" evidence="5">
    <location>
        <begin position="37"/>
        <end position="58"/>
    </location>
</feature>
<feature type="domain" description="Lipopolysaccharide assembly protein A" evidence="6">
    <location>
        <begin position="21"/>
        <end position="57"/>
    </location>
</feature>
<name>A0A0S8K0R8_UNCW3</name>
<dbReference type="GO" id="GO:0005886">
    <property type="term" value="C:plasma membrane"/>
    <property type="evidence" value="ECO:0007669"/>
    <property type="project" value="InterPro"/>
</dbReference>
<proteinExistence type="predicted"/>
<evidence type="ECO:0000256" key="2">
    <source>
        <dbReference type="ARBA" id="ARBA00022692"/>
    </source>
</evidence>
<accession>A0A0S8K0R8</accession>
<evidence type="ECO:0000256" key="4">
    <source>
        <dbReference type="ARBA" id="ARBA00023136"/>
    </source>
</evidence>
<evidence type="ECO:0000313" key="8">
    <source>
        <dbReference type="Proteomes" id="UP000050975"/>
    </source>
</evidence>
<sequence>MKLKSIILVILGILAFVIIMQNTRVVTVQLFFWQLVMSRIVLILVMMAIGVAIGYIIARAGRK</sequence>
<dbReference type="AlphaFoldDB" id="A0A0S8K0R8"/>